<dbReference type="EMBL" id="HBFR01040652">
    <property type="protein sequence ID" value="CAD8902511.1"/>
    <property type="molecule type" value="Transcribed_RNA"/>
</dbReference>
<organism evidence="1">
    <name type="scientific">Corethron hystrix</name>
    <dbReference type="NCBI Taxonomy" id="216773"/>
    <lineage>
        <taxon>Eukaryota</taxon>
        <taxon>Sar</taxon>
        <taxon>Stramenopiles</taxon>
        <taxon>Ochrophyta</taxon>
        <taxon>Bacillariophyta</taxon>
        <taxon>Coscinodiscophyceae</taxon>
        <taxon>Corethrophycidae</taxon>
        <taxon>Corethrales</taxon>
        <taxon>Corethraceae</taxon>
        <taxon>Corethron</taxon>
    </lineage>
</organism>
<sequence>MTGPENISISDGTEDIAQKEYKICSVIGGVNVVRIVSFNNQRFFESTLEDVELIRETVSWAAAKADRNVIFPSYKDLRYTLDWRRRGLEESTTTVEAGLAYTDDRSDRAIERYVSLANEPFVGDKESDSAFICKSVRLQNYPKYKWIRGIGRVGLKTILFLSLFHYIKNLLCWDLVH</sequence>
<reference evidence="1" key="1">
    <citation type="submission" date="2021-01" db="EMBL/GenBank/DDBJ databases">
        <authorList>
            <person name="Corre E."/>
            <person name="Pelletier E."/>
            <person name="Niang G."/>
            <person name="Scheremetjew M."/>
            <person name="Finn R."/>
            <person name="Kale V."/>
            <person name="Holt S."/>
            <person name="Cochrane G."/>
            <person name="Meng A."/>
            <person name="Brown T."/>
            <person name="Cohen L."/>
        </authorList>
    </citation>
    <scope>NUCLEOTIDE SEQUENCE</scope>
    <source>
        <strain evidence="1">308</strain>
    </source>
</reference>
<dbReference type="AlphaFoldDB" id="A0A7S1G2X7"/>
<gene>
    <name evidence="1" type="ORF">CHYS00102_LOCUS29730</name>
</gene>
<accession>A0A7S1G2X7</accession>
<evidence type="ECO:0000313" key="1">
    <source>
        <dbReference type="EMBL" id="CAD8902511.1"/>
    </source>
</evidence>
<protein>
    <submittedName>
        <fullName evidence="1">Uncharacterized protein</fullName>
    </submittedName>
</protein>
<name>A0A7S1G2X7_9STRA</name>
<proteinExistence type="predicted"/>